<proteinExistence type="predicted"/>
<gene>
    <name evidence="1" type="ORF">PENTCL1PPCAC_5981</name>
</gene>
<keyword evidence="2" id="KW-1185">Reference proteome</keyword>
<sequence>SLPYVFSSEVPPYIPPSQSSHQSSRSAFRAPISIVFRIPQCFSGWKLEIVLHSCRSDSSRFLNCSFGAVVQWRTGSFISR</sequence>
<evidence type="ECO:0000313" key="1">
    <source>
        <dbReference type="EMBL" id="GMS83806.1"/>
    </source>
</evidence>
<evidence type="ECO:0000313" key="2">
    <source>
        <dbReference type="Proteomes" id="UP001432027"/>
    </source>
</evidence>
<protein>
    <submittedName>
        <fullName evidence="1">Uncharacterized protein</fullName>
    </submittedName>
</protein>
<name>A0AAV5SKN8_9BILA</name>
<feature type="non-terminal residue" evidence="1">
    <location>
        <position position="80"/>
    </location>
</feature>
<dbReference type="AlphaFoldDB" id="A0AAV5SKN8"/>
<feature type="non-terminal residue" evidence="1">
    <location>
        <position position="1"/>
    </location>
</feature>
<dbReference type="EMBL" id="BTSX01000002">
    <property type="protein sequence ID" value="GMS83806.1"/>
    <property type="molecule type" value="Genomic_DNA"/>
</dbReference>
<accession>A0AAV5SKN8</accession>
<reference evidence="1" key="1">
    <citation type="submission" date="2023-10" db="EMBL/GenBank/DDBJ databases">
        <title>Genome assembly of Pristionchus species.</title>
        <authorList>
            <person name="Yoshida K."/>
            <person name="Sommer R.J."/>
        </authorList>
    </citation>
    <scope>NUCLEOTIDE SEQUENCE</scope>
    <source>
        <strain evidence="1">RS0144</strain>
    </source>
</reference>
<comment type="caution">
    <text evidence="1">The sequence shown here is derived from an EMBL/GenBank/DDBJ whole genome shotgun (WGS) entry which is preliminary data.</text>
</comment>
<dbReference type="Proteomes" id="UP001432027">
    <property type="component" value="Unassembled WGS sequence"/>
</dbReference>
<organism evidence="1 2">
    <name type="scientific">Pristionchus entomophagus</name>
    <dbReference type="NCBI Taxonomy" id="358040"/>
    <lineage>
        <taxon>Eukaryota</taxon>
        <taxon>Metazoa</taxon>
        <taxon>Ecdysozoa</taxon>
        <taxon>Nematoda</taxon>
        <taxon>Chromadorea</taxon>
        <taxon>Rhabditida</taxon>
        <taxon>Rhabditina</taxon>
        <taxon>Diplogasteromorpha</taxon>
        <taxon>Diplogasteroidea</taxon>
        <taxon>Neodiplogasteridae</taxon>
        <taxon>Pristionchus</taxon>
    </lineage>
</organism>